<dbReference type="Gene3D" id="1.20.1260.10">
    <property type="match status" value="1"/>
</dbReference>
<evidence type="ECO:0000259" key="7">
    <source>
        <dbReference type="PROSITE" id="PS50905"/>
    </source>
</evidence>
<dbReference type="AlphaFoldDB" id="A0A852WIJ5"/>
<reference evidence="8 9" key="1">
    <citation type="submission" date="2020-07" db="EMBL/GenBank/DDBJ databases">
        <title>Sequencing the genomes of 1000 actinobacteria strains.</title>
        <authorList>
            <person name="Klenk H.-P."/>
        </authorList>
    </citation>
    <scope>NUCLEOTIDE SEQUENCE [LARGE SCALE GENOMIC DNA]</scope>
    <source>
        <strain evidence="8 9">DSM 23987</strain>
    </source>
</reference>
<evidence type="ECO:0000256" key="2">
    <source>
        <dbReference type="ARBA" id="ARBA00022723"/>
    </source>
</evidence>
<dbReference type="Pfam" id="PF00210">
    <property type="entry name" value="Ferritin"/>
    <property type="match status" value="1"/>
</dbReference>
<organism evidence="8 9">
    <name type="scientific">Pedococcus badiiscoriae</name>
    <dbReference type="NCBI Taxonomy" id="642776"/>
    <lineage>
        <taxon>Bacteria</taxon>
        <taxon>Bacillati</taxon>
        <taxon>Actinomycetota</taxon>
        <taxon>Actinomycetes</taxon>
        <taxon>Micrococcales</taxon>
        <taxon>Intrasporangiaceae</taxon>
        <taxon>Pedococcus</taxon>
    </lineage>
</organism>
<dbReference type="GO" id="GO:0006879">
    <property type="term" value="P:intracellular iron ion homeostasis"/>
    <property type="evidence" value="ECO:0007669"/>
    <property type="project" value="UniProtKB-KW"/>
</dbReference>
<feature type="binding site" evidence="5">
    <location>
        <position position="53"/>
    </location>
    <ligand>
        <name>Fe cation</name>
        <dbReference type="ChEBI" id="CHEBI:24875"/>
        <label>1</label>
    </ligand>
</feature>
<dbReference type="GO" id="GO:0004322">
    <property type="term" value="F:ferroxidase activity"/>
    <property type="evidence" value="ECO:0007669"/>
    <property type="project" value="TreeGrafter"/>
</dbReference>
<evidence type="ECO:0000256" key="1">
    <source>
        <dbReference type="ARBA" id="ARBA00022434"/>
    </source>
</evidence>
<feature type="binding site" evidence="5">
    <location>
        <position position="20"/>
    </location>
    <ligand>
        <name>Fe cation</name>
        <dbReference type="ChEBI" id="CHEBI:24875"/>
        <label>1</label>
    </ligand>
</feature>
<dbReference type="GO" id="GO:0005829">
    <property type="term" value="C:cytosol"/>
    <property type="evidence" value="ECO:0007669"/>
    <property type="project" value="TreeGrafter"/>
</dbReference>
<dbReference type="GO" id="GO:0008199">
    <property type="term" value="F:ferric iron binding"/>
    <property type="evidence" value="ECO:0007669"/>
    <property type="project" value="InterPro"/>
</dbReference>
<accession>A0A852WIJ5</accession>
<feature type="binding site" evidence="5">
    <location>
        <position position="130"/>
    </location>
    <ligand>
        <name>Fe cation</name>
        <dbReference type="ChEBI" id="CHEBI:24875"/>
        <label>1</label>
    </ligand>
</feature>
<dbReference type="Proteomes" id="UP000573599">
    <property type="component" value="Unassembled WGS sequence"/>
</dbReference>
<evidence type="ECO:0000313" key="8">
    <source>
        <dbReference type="EMBL" id="NYG06095.1"/>
    </source>
</evidence>
<evidence type="ECO:0000256" key="6">
    <source>
        <dbReference type="RuleBase" id="RU361145"/>
    </source>
</evidence>
<name>A0A852WIJ5_9MICO</name>
<dbReference type="InterPro" id="IPR012347">
    <property type="entry name" value="Ferritin-like"/>
</dbReference>
<dbReference type="InterPro" id="IPR008331">
    <property type="entry name" value="Ferritin_DPS_dom"/>
</dbReference>
<dbReference type="GO" id="GO:0006826">
    <property type="term" value="P:iron ion transport"/>
    <property type="evidence" value="ECO:0007669"/>
    <property type="project" value="InterPro"/>
</dbReference>
<gene>
    <name evidence="8" type="ORF">BJ986_000582</name>
</gene>
<evidence type="ECO:0000256" key="3">
    <source>
        <dbReference type="ARBA" id="ARBA00023002"/>
    </source>
</evidence>
<keyword evidence="4 5" id="KW-0408">Iron</keyword>
<keyword evidence="2 5" id="KW-0479">Metal-binding</keyword>
<feature type="binding site" evidence="5">
    <location>
        <position position="56"/>
    </location>
    <ligand>
        <name>Fe cation</name>
        <dbReference type="ChEBI" id="CHEBI:24875"/>
        <label>1</label>
    </ligand>
</feature>
<dbReference type="PANTHER" id="PTHR11431">
    <property type="entry name" value="FERRITIN"/>
    <property type="match status" value="1"/>
</dbReference>
<dbReference type="CDD" id="cd01055">
    <property type="entry name" value="Nonheme_Ferritin"/>
    <property type="match status" value="1"/>
</dbReference>
<protein>
    <recommendedName>
        <fullName evidence="6">Ferritin</fullName>
    </recommendedName>
</protein>
<evidence type="ECO:0000256" key="5">
    <source>
        <dbReference type="PIRSR" id="PIRSR601519-1"/>
    </source>
</evidence>
<dbReference type="InterPro" id="IPR001519">
    <property type="entry name" value="Ferritin"/>
</dbReference>
<dbReference type="InterPro" id="IPR009078">
    <property type="entry name" value="Ferritin-like_SF"/>
</dbReference>
<comment type="caution">
    <text evidence="8">The sequence shown here is derived from an EMBL/GenBank/DDBJ whole genome shotgun (WGS) entry which is preliminary data.</text>
</comment>
<dbReference type="SUPFAM" id="SSF47240">
    <property type="entry name" value="Ferritin-like"/>
    <property type="match status" value="1"/>
</dbReference>
<feature type="domain" description="Ferritin-like diiron" evidence="7">
    <location>
        <begin position="3"/>
        <end position="148"/>
    </location>
</feature>
<dbReference type="InterPro" id="IPR041719">
    <property type="entry name" value="Ferritin_prok"/>
</dbReference>
<dbReference type="EMBL" id="JACCAB010000001">
    <property type="protein sequence ID" value="NYG06095.1"/>
    <property type="molecule type" value="Genomic_DNA"/>
</dbReference>
<keyword evidence="1 6" id="KW-0409">Iron storage</keyword>
<dbReference type="PROSITE" id="PS50905">
    <property type="entry name" value="FERRITIN_LIKE"/>
    <property type="match status" value="1"/>
</dbReference>
<sequence>MPHASEASFVELLTQQVRHEFTASQQYIAIAVWFDGHDLPRLATHFYLQSVEERNHAMMMVQYMLDRDWALTVPGVDEVRNEFDKPHEPIALALAQEKSVTRQIEAPFRAARSEGDVLGEQFMLWFLKEQVEEVAAMSTLLTIADRAGEDWFQIEDHLAREAVLDGGKDASAPAAAGGTL</sequence>
<dbReference type="InterPro" id="IPR009040">
    <property type="entry name" value="Ferritin-like_diiron"/>
</dbReference>
<keyword evidence="9" id="KW-1185">Reference proteome</keyword>
<dbReference type="GO" id="GO:0008198">
    <property type="term" value="F:ferrous iron binding"/>
    <property type="evidence" value="ECO:0007669"/>
    <property type="project" value="TreeGrafter"/>
</dbReference>
<evidence type="ECO:0000313" key="9">
    <source>
        <dbReference type="Proteomes" id="UP000573599"/>
    </source>
</evidence>
<keyword evidence="3" id="KW-0560">Oxidoreductase</keyword>
<dbReference type="PANTHER" id="PTHR11431:SF127">
    <property type="entry name" value="BACTERIAL NON-HEME FERRITIN"/>
    <property type="match status" value="1"/>
</dbReference>
<dbReference type="RefSeq" id="WP_179420631.1">
    <property type="nucleotide sequence ID" value="NZ_JACCAB010000001.1"/>
</dbReference>
<feature type="binding site" evidence="5">
    <location>
        <position position="97"/>
    </location>
    <ligand>
        <name>Fe cation</name>
        <dbReference type="ChEBI" id="CHEBI:24875"/>
        <label>1</label>
    </ligand>
</feature>
<proteinExistence type="predicted"/>
<evidence type="ECO:0000256" key="4">
    <source>
        <dbReference type="ARBA" id="ARBA00023004"/>
    </source>
</evidence>